<sequence length="242" mass="26055">MTFAQWLISRLRTHGAYMGKMDDAEGRAVIEALQRFQQAKGLPVTGKADQATVDALRADPKSDSNIVTILPQKVPAEPIWMREARRFMGLKEVAGSASNPTIIGWAKRLGGWVAGFYTNDDIPWCGLFVSNVLATTLPKEFLPTNPLGALNWRTFGSEVSPAPGAILVFAREGGGHVGFYVGEDQTHFHVLGGNQSNMVSITRVDKSRLVTGGVRWPKTGEAPVGGRVLLSPSGAPVSKSEV</sequence>
<dbReference type="InterPro" id="IPR036366">
    <property type="entry name" value="PGBDSf"/>
</dbReference>
<evidence type="ECO:0000313" key="3">
    <source>
        <dbReference type="Proteomes" id="UP001549047"/>
    </source>
</evidence>
<comment type="caution">
    <text evidence="2">The sequence shown here is derived from an EMBL/GenBank/DDBJ whole genome shotgun (WGS) entry which is preliminary data.</text>
</comment>
<gene>
    <name evidence="2" type="ORF">ABID16_000063</name>
</gene>
<dbReference type="InterPro" id="IPR002477">
    <property type="entry name" value="Peptidoglycan-bd-like"/>
</dbReference>
<dbReference type="NCBIfam" id="TIGR02594">
    <property type="entry name" value="TIGR02594 family protein"/>
    <property type="match status" value="1"/>
</dbReference>
<dbReference type="InterPro" id="IPR013423">
    <property type="entry name" value="CHP02594"/>
</dbReference>
<organism evidence="2 3">
    <name type="scientific">Rhizobium aquaticum</name>
    <dbReference type="NCBI Taxonomy" id="1549636"/>
    <lineage>
        <taxon>Bacteria</taxon>
        <taxon>Pseudomonadati</taxon>
        <taxon>Pseudomonadota</taxon>
        <taxon>Alphaproteobacteria</taxon>
        <taxon>Hyphomicrobiales</taxon>
        <taxon>Rhizobiaceae</taxon>
        <taxon>Rhizobium/Agrobacterium group</taxon>
        <taxon>Rhizobium</taxon>
    </lineage>
</organism>
<dbReference type="Proteomes" id="UP001549047">
    <property type="component" value="Unassembled WGS sequence"/>
</dbReference>
<dbReference type="SUPFAM" id="SSF47090">
    <property type="entry name" value="PGBD-like"/>
    <property type="match status" value="1"/>
</dbReference>
<proteinExistence type="predicted"/>
<feature type="domain" description="Peptidoglycan binding-like" evidence="1">
    <location>
        <begin position="6"/>
        <end position="56"/>
    </location>
</feature>
<accession>A0ABV2ITE5</accession>
<dbReference type="Pfam" id="PF01471">
    <property type="entry name" value="PG_binding_1"/>
    <property type="match status" value="1"/>
</dbReference>
<protein>
    <submittedName>
        <fullName evidence="2">Uncharacterized protein (TIGR02594 family)</fullName>
    </submittedName>
</protein>
<evidence type="ECO:0000313" key="2">
    <source>
        <dbReference type="EMBL" id="MET3611758.1"/>
    </source>
</evidence>
<dbReference type="RefSeq" id="WP_354553996.1">
    <property type="nucleotide sequence ID" value="NZ_JBEPMB010000001.1"/>
</dbReference>
<keyword evidence="3" id="KW-1185">Reference proteome</keyword>
<dbReference type="EMBL" id="JBEPMB010000001">
    <property type="protein sequence ID" value="MET3611758.1"/>
    <property type="molecule type" value="Genomic_DNA"/>
</dbReference>
<evidence type="ECO:0000259" key="1">
    <source>
        <dbReference type="Pfam" id="PF01471"/>
    </source>
</evidence>
<dbReference type="Gene3D" id="1.10.101.10">
    <property type="entry name" value="PGBD-like superfamily/PGBD"/>
    <property type="match status" value="1"/>
</dbReference>
<reference evidence="2 3" key="1">
    <citation type="submission" date="2024-06" db="EMBL/GenBank/DDBJ databases">
        <title>Genomic Encyclopedia of Type Strains, Phase IV (KMG-IV): sequencing the most valuable type-strain genomes for metagenomic binning, comparative biology and taxonomic classification.</title>
        <authorList>
            <person name="Goeker M."/>
        </authorList>
    </citation>
    <scope>NUCLEOTIDE SEQUENCE [LARGE SCALE GENOMIC DNA]</scope>
    <source>
        <strain evidence="2 3">DSM 29780</strain>
    </source>
</reference>
<dbReference type="InterPro" id="IPR036365">
    <property type="entry name" value="PGBD-like_sf"/>
</dbReference>
<name>A0ABV2ITE5_9HYPH</name>